<dbReference type="Gene3D" id="2.60.40.1120">
    <property type="entry name" value="Carboxypeptidase-like, regulatory domain"/>
    <property type="match status" value="1"/>
</dbReference>
<accession>A0A0F9DIP9</accession>
<evidence type="ECO:0000313" key="1">
    <source>
        <dbReference type="EMBL" id="KKL17606.1"/>
    </source>
</evidence>
<organism evidence="1">
    <name type="scientific">marine sediment metagenome</name>
    <dbReference type="NCBI Taxonomy" id="412755"/>
    <lineage>
        <taxon>unclassified sequences</taxon>
        <taxon>metagenomes</taxon>
        <taxon>ecological metagenomes</taxon>
    </lineage>
</organism>
<dbReference type="SUPFAM" id="SSF49464">
    <property type="entry name" value="Carboxypeptidase regulatory domain-like"/>
    <property type="match status" value="1"/>
</dbReference>
<gene>
    <name evidence="1" type="ORF">LCGC14_2483870</name>
</gene>
<dbReference type="InterPro" id="IPR008969">
    <property type="entry name" value="CarboxyPept-like_regulatory"/>
</dbReference>
<reference evidence="1" key="1">
    <citation type="journal article" date="2015" name="Nature">
        <title>Complex archaea that bridge the gap between prokaryotes and eukaryotes.</title>
        <authorList>
            <person name="Spang A."/>
            <person name="Saw J.H."/>
            <person name="Jorgensen S.L."/>
            <person name="Zaremba-Niedzwiedzka K."/>
            <person name="Martijn J."/>
            <person name="Lind A.E."/>
            <person name="van Eijk R."/>
            <person name="Schleper C."/>
            <person name="Guy L."/>
            <person name="Ettema T.J."/>
        </authorList>
    </citation>
    <scope>NUCLEOTIDE SEQUENCE</scope>
</reference>
<evidence type="ECO:0008006" key="2">
    <source>
        <dbReference type="Google" id="ProtNLM"/>
    </source>
</evidence>
<dbReference type="EMBL" id="LAZR01039194">
    <property type="protein sequence ID" value="KKL17606.1"/>
    <property type="molecule type" value="Genomic_DNA"/>
</dbReference>
<dbReference type="SUPFAM" id="SSF56935">
    <property type="entry name" value="Porins"/>
    <property type="match status" value="1"/>
</dbReference>
<comment type="caution">
    <text evidence="1">The sequence shown here is derived from an EMBL/GenBank/DDBJ whole genome shotgun (WGS) entry which is preliminary data.</text>
</comment>
<dbReference type="AlphaFoldDB" id="A0A0F9DIP9"/>
<sequence>MAQKWIIKQIFLFALIVGTQSIFSQSQSITGTISDESGEPLPGVSIVIKGTTRGAVTNLEGQYTVEAEDPTSVLVFSYVGYLTQEITVGNQTVIDIALEADVYGLEEVVVIGYGTVKKSDLTGSVVTIDGEEFEDKPISSFEQGLLGRAA</sequence>
<proteinExistence type="predicted"/>
<name>A0A0F9DIP9_9ZZZZ</name>
<dbReference type="Pfam" id="PF13715">
    <property type="entry name" value="CarbopepD_reg_2"/>
    <property type="match status" value="1"/>
</dbReference>
<protein>
    <recommendedName>
        <fullName evidence="2">TonB-dependent receptor plug domain-containing protein</fullName>
    </recommendedName>
</protein>
<feature type="non-terminal residue" evidence="1">
    <location>
        <position position="150"/>
    </location>
</feature>
<dbReference type="FunFam" id="2.60.40.1120:FF:000003">
    <property type="entry name" value="Outer membrane protein Omp121"/>
    <property type="match status" value="1"/>
</dbReference>